<reference evidence="2 3" key="1">
    <citation type="submission" date="2019-10" db="EMBL/GenBank/DDBJ databases">
        <title>Evaluation of single-gene subtyping targets for Pseudomonas.</title>
        <authorList>
            <person name="Reichler S.J."/>
            <person name="Orsi R.H."/>
            <person name="Wiedmann M."/>
            <person name="Martin N.H."/>
            <person name="Murphy S.I."/>
        </authorList>
    </citation>
    <scope>NUCLEOTIDE SEQUENCE [LARGE SCALE GENOMIC DNA]</scope>
    <source>
        <strain evidence="2 3">FSL R10-3254</strain>
    </source>
</reference>
<gene>
    <name evidence="2" type="ORF">GHO39_22240</name>
</gene>
<proteinExistence type="predicted"/>
<dbReference type="Gene3D" id="3.30.420.40">
    <property type="match status" value="2"/>
</dbReference>
<accession>A0A7X2C5R6</accession>
<evidence type="ECO:0000313" key="3">
    <source>
        <dbReference type="Proteomes" id="UP000489190"/>
    </source>
</evidence>
<evidence type="ECO:0000256" key="1">
    <source>
        <dbReference type="SAM" id="MobiDB-lite"/>
    </source>
</evidence>
<comment type="caution">
    <text evidence="2">The sequence shown here is derived from an EMBL/GenBank/DDBJ whole genome shotgun (WGS) entry which is preliminary data.</text>
</comment>
<dbReference type="RefSeq" id="WP_138763806.1">
    <property type="nucleotide sequence ID" value="NZ_WIWI01000075.1"/>
</dbReference>
<evidence type="ECO:0000313" key="2">
    <source>
        <dbReference type="EMBL" id="MQT91835.1"/>
    </source>
</evidence>
<dbReference type="InterPro" id="IPR043129">
    <property type="entry name" value="ATPase_NBD"/>
</dbReference>
<organism evidence="2 3">
    <name type="scientific">Pseudomonas helleri</name>
    <dbReference type="NCBI Taxonomy" id="1608996"/>
    <lineage>
        <taxon>Bacteria</taxon>
        <taxon>Pseudomonadati</taxon>
        <taxon>Pseudomonadota</taxon>
        <taxon>Gammaproteobacteria</taxon>
        <taxon>Pseudomonadales</taxon>
        <taxon>Pseudomonadaceae</taxon>
        <taxon>Pseudomonas</taxon>
    </lineage>
</organism>
<dbReference type="EMBL" id="WIWI01000075">
    <property type="protein sequence ID" value="MQT91835.1"/>
    <property type="molecule type" value="Genomic_DNA"/>
</dbReference>
<dbReference type="Proteomes" id="UP000489190">
    <property type="component" value="Unassembled WGS sequence"/>
</dbReference>
<feature type="region of interest" description="Disordered" evidence="1">
    <location>
        <begin position="21"/>
        <end position="91"/>
    </location>
</feature>
<dbReference type="SUPFAM" id="SSF53067">
    <property type="entry name" value="Actin-like ATPase domain"/>
    <property type="match status" value="1"/>
</dbReference>
<name>A0A7X2C5R6_9PSED</name>
<protein>
    <submittedName>
        <fullName evidence="2">Uncharacterized protein</fullName>
    </submittedName>
</protein>
<dbReference type="Gene3D" id="3.90.640.10">
    <property type="entry name" value="Actin, Chain A, domain 4"/>
    <property type="match status" value="1"/>
</dbReference>
<sequence length="603" mass="67159">MRVTLEEKLKEAFAKIGQELPVRPLTIQSTGHKPGHAGRHQHAECKPERGQAPAEVITEQTPASRQGAASKKKKVEKARPPLSSKQPNAAAQQLSIDLSVYRQGVNPRETRDASTSPDTRYEMSLGADSAPCWGHSDGMKTLELLKLELTGQQVQPIPKEGITAQEDRALVLGLDFGSSSVKVVIGDSALEKAFAVPFRNATGLPSFLLPCRLYKEGGVFSLEDGGRAMADIKLAFLAHPTVVKYQQRVVAFLALIIRRARAWLFSEKEVVYRSSNIVWRMALGFPTANHLDPEQTKGFRLLGAAAWILAGSSEEKIDDIGVIAALHRAEALDAGELPSDQEDVELSVVPEIAAQIYGYVASERFDNNAANNFMMVDIGAGTIDASLFHVKRGRGKWDFEFYTATVEPLGAVNLHRNRLDWWARAIEERTSNREDLLEAISAARKVTDGEEGMPQQLEAYFSAAKVQFLDPRQHSDRQFYGKVFKQVGHETYWKTSRGYLTREQLTDIPVYLCGGGSRMPFYGRLKETLNNHPSLYEWMRVKVRPLELPKRLDAPGLVRNDFDRLSVAYGLSFLNLGKVLKSIPKSVIQVTVSDGWRDNYIEK</sequence>
<dbReference type="AlphaFoldDB" id="A0A7X2C5R6"/>